<dbReference type="AlphaFoldDB" id="A0A317C4M8"/>
<dbReference type="EMBL" id="QGKM01000068">
    <property type="protein sequence ID" value="PWQ93239.1"/>
    <property type="molecule type" value="Genomic_DNA"/>
</dbReference>
<dbReference type="Pfam" id="PF05717">
    <property type="entry name" value="TnpB_IS66"/>
    <property type="match status" value="1"/>
</dbReference>
<gene>
    <name evidence="1" type="ORF">DKW60_18155</name>
</gene>
<dbReference type="InterPro" id="IPR008878">
    <property type="entry name" value="Transposase_IS66_Orf2"/>
</dbReference>
<dbReference type="OrthoDB" id="5616564at2"/>
<proteinExistence type="predicted"/>
<comment type="caution">
    <text evidence="1">The sequence shown here is derived from an EMBL/GenBank/DDBJ whole genome shotgun (WGS) entry which is preliminary data.</text>
</comment>
<protein>
    <recommendedName>
        <fullName evidence="3">Transposase</fullName>
    </recommendedName>
</protein>
<dbReference type="RefSeq" id="WP_109839085.1">
    <property type="nucleotide sequence ID" value="NZ_QGKM01000068.1"/>
</dbReference>
<evidence type="ECO:0000313" key="1">
    <source>
        <dbReference type="EMBL" id="PWQ93239.1"/>
    </source>
</evidence>
<dbReference type="PANTHER" id="PTHR36455:SF1">
    <property type="entry name" value="BLR8292 PROTEIN"/>
    <property type="match status" value="1"/>
</dbReference>
<accession>A0A317C4M8</accession>
<evidence type="ECO:0000313" key="2">
    <source>
        <dbReference type="Proteomes" id="UP000245539"/>
    </source>
</evidence>
<keyword evidence="2" id="KW-1185">Reference proteome</keyword>
<name>A0A317C4M8_9GAMM</name>
<dbReference type="Proteomes" id="UP000245539">
    <property type="component" value="Unassembled WGS sequence"/>
</dbReference>
<evidence type="ECO:0008006" key="3">
    <source>
        <dbReference type="Google" id="ProtNLM"/>
    </source>
</evidence>
<dbReference type="PANTHER" id="PTHR36455">
    <property type="match status" value="1"/>
</dbReference>
<sequence>MIQWPDNVRCYLHREPVDFRKAINGLSVIVQEDMGLSPFEPCLFVFCNRRRTQLKVLYWDETGFALWQKRLEQDKFCWPRHWPDDTVMLSSEQWQWLLRGMDIRQLTPHKTCVFGVTA</sequence>
<organism evidence="1 2">
    <name type="scientific">Leucothrix pacifica</name>
    <dbReference type="NCBI Taxonomy" id="1247513"/>
    <lineage>
        <taxon>Bacteria</taxon>
        <taxon>Pseudomonadati</taxon>
        <taxon>Pseudomonadota</taxon>
        <taxon>Gammaproteobacteria</taxon>
        <taxon>Thiotrichales</taxon>
        <taxon>Thiotrichaceae</taxon>
        <taxon>Leucothrix</taxon>
    </lineage>
</organism>
<dbReference type="NCBIfam" id="NF033819">
    <property type="entry name" value="IS66_TnpB"/>
    <property type="match status" value="1"/>
</dbReference>
<reference evidence="1 2" key="1">
    <citation type="submission" date="2018-05" db="EMBL/GenBank/DDBJ databases">
        <title>Leucothrix arctica sp. nov., isolated from Arctic seawater.</title>
        <authorList>
            <person name="Choi A."/>
            <person name="Baek K."/>
        </authorList>
    </citation>
    <scope>NUCLEOTIDE SEQUENCE [LARGE SCALE GENOMIC DNA]</scope>
    <source>
        <strain evidence="1 2">JCM 18388</strain>
    </source>
</reference>